<gene>
    <name evidence="2" type="ORF">BpHYR1_048342</name>
</gene>
<dbReference type="AlphaFoldDB" id="A0A3M7PNS9"/>
<evidence type="ECO:0000313" key="3">
    <source>
        <dbReference type="Proteomes" id="UP000276133"/>
    </source>
</evidence>
<name>A0A3M7PNS9_BRAPC</name>
<keyword evidence="1" id="KW-1133">Transmembrane helix</keyword>
<keyword evidence="1" id="KW-0472">Membrane</keyword>
<evidence type="ECO:0000313" key="2">
    <source>
        <dbReference type="EMBL" id="RNA00634.1"/>
    </source>
</evidence>
<accession>A0A3M7PNS9</accession>
<comment type="caution">
    <text evidence="2">The sequence shown here is derived from an EMBL/GenBank/DDBJ whole genome shotgun (WGS) entry which is preliminary data.</text>
</comment>
<keyword evidence="3" id="KW-1185">Reference proteome</keyword>
<evidence type="ECO:0000256" key="1">
    <source>
        <dbReference type="SAM" id="Phobius"/>
    </source>
</evidence>
<reference evidence="2 3" key="1">
    <citation type="journal article" date="2018" name="Sci. Rep.">
        <title>Genomic signatures of local adaptation to the degree of environmental predictability in rotifers.</title>
        <authorList>
            <person name="Franch-Gras L."/>
            <person name="Hahn C."/>
            <person name="Garcia-Roger E.M."/>
            <person name="Carmona M.J."/>
            <person name="Serra M."/>
            <person name="Gomez A."/>
        </authorList>
    </citation>
    <scope>NUCLEOTIDE SEQUENCE [LARGE SCALE GENOMIC DNA]</scope>
    <source>
        <strain evidence="2">HYR1</strain>
    </source>
</reference>
<feature type="transmembrane region" description="Helical" evidence="1">
    <location>
        <begin position="26"/>
        <end position="47"/>
    </location>
</feature>
<protein>
    <submittedName>
        <fullName evidence="2">Uncharacterized protein</fullName>
    </submittedName>
</protein>
<sequence length="82" mass="9921">MLCLDLIKLINWLLALAIIFKKSFKILLILFIFTNIGIFFLAGRLIRQSHFRHFFYTKQKGFSILWLHLLFSMRRKSLKYIV</sequence>
<proteinExistence type="predicted"/>
<dbReference type="EMBL" id="REGN01009666">
    <property type="protein sequence ID" value="RNA00634.1"/>
    <property type="molecule type" value="Genomic_DNA"/>
</dbReference>
<dbReference type="Proteomes" id="UP000276133">
    <property type="component" value="Unassembled WGS sequence"/>
</dbReference>
<organism evidence="2 3">
    <name type="scientific">Brachionus plicatilis</name>
    <name type="common">Marine rotifer</name>
    <name type="synonym">Brachionus muelleri</name>
    <dbReference type="NCBI Taxonomy" id="10195"/>
    <lineage>
        <taxon>Eukaryota</taxon>
        <taxon>Metazoa</taxon>
        <taxon>Spiralia</taxon>
        <taxon>Gnathifera</taxon>
        <taxon>Rotifera</taxon>
        <taxon>Eurotatoria</taxon>
        <taxon>Monogononta</taxon>
        <taxon>Pseudotrocha</taxon>
        <taxon>Ploima</taxon>
        <taxon>Brachionidae</taxon>
        <taxon>Brachionus</taxon>
    </lineage>
</organism>
<keyword evidence="1" id="KW-0812">Transmembrane</keyword>